<dbReference type="RefSeq" id="WP_377486952.1">
    <property type="nucleotide sequence ID" value="NZ_JBHUOX010000013.1"/>
</dbReference>
<dbReference type="Proteomes" id="UP001597641">
    <property type="component" value="Unassembled WGS sequence"/>
</dbReference>
<evidence type="ECO:0000313" key="3">
    <source>
        <dbReference type="Proteomes" id="UP001597641"/>
    </source>
</evidence>
<feature type="signal peptide" evidence="1">
    <location>
        <begin position="1"/>
        <end position="20"/>
    </location>
</feature>
<dbReference type="GO" id="GO:0016798">
    <property type="term" value="F:hydrolase activity, acting on glycosyl bonds"/>
    <property type="evidence" value="ECO:0007669"/>
    <property type="project" value="UniProtKB-KW"/>
</dbReference>
<dbReference type="InterPro" id="IPR011050">
    <property type="entry name" value="Pectin_lyase_fold/virulence"/>
</dbReference>
<dbReference type="EMBL" id="JBHUOX010000013">
    <property type="protein sequence ID" value="MFD3002009.1"/>
    <property type="molecule type" value="Genomic_DNA"/>
</dbReference>
<keyword evidence="1" id="KW-0732">Signal</keyword>
<dbReference type="EC" id="3.2.1.-" evidence="2"/>
<dbReference type="PANTHER" id="PTHR31339:SF9">
    <property type="entry name" value="PLASMIN AND FIBRONECTIN-BINDING PROTEIN A"/>
    <property type="match status" value="1"/>
</dbReference>
<keyword evidence="2" id="KW-0378">Hydrolase</keyword>
<dbReference type="InterPro" id="IPR012334">
    <property type="entry name" value="Pectin_lyas_fold"/>
</dbReference>
<gene>
    <name evidence="2" type="ORF">ACFS7Z_16675</name>
</gene>
<protein>
    <submittedName>
        <fullName evidence="2">Glycoside hydrolase family 28 protein</fullName>
        <ecNumber evidence="2">3.2.1.-</ecNumber>
    </submittedName>
</protein>
<feature type="chain" id="PRO_5046952446" evidence="1">
    <location>
        <begin position="21"/>
        <end position="185"/>
    </location>
</feature>
<accession>A0ABW6BW40</accession>
<name>A0ABW6BW40_9BACT</name>
<keyword evidence="2" id="KW-0326">Glycosidase</keyword>
<dbReference type="Gene3D" id="2.160.20.10">
    <property type="entry name" value="Single-stranded right-handed beta-helix, Pectin lyase-like"/>
    <property type="match status" value="1"/>
</dbReference>
<dbReference type="SUPFAM" id="SSF51126">
    <property type="entry name" value="Pectin lyase-like"/>
    <property type="match status" value="1"/>
</dbReference>
<dbReference type="PANTHER" id="PTHR31339">
    <property type="entry name" value="PECTIN LYASE-RELATED"/>
    <property type="match status" value="1"/>
</dbReference>
<dbReference type="InterPro" id="IPR051801">
    <property type="entry name" value="GH28_Enzymes"/>
</dbReference>
<reference evidence="3" key="1">
    <citation type="journal article" date="2019" name="Int. J. Syst. Evol. Microbiol.">
        <title>The Global Catalogue of Microorganisms (GCM) 10K type strain sequencing project: providing services to taxonomists for standard genome sequencing and annotation.</title>
        <authorList>
            <consortium name="The Broad Institute Genomics Platform"/>
            <consortium name="The Broad Institute Genome Sequencing Center for Infectious Disease"/>
            <person name="Wu L."/>
            <person name="Ma J."/>
        </authorList>
    </citation>
    <scope>NUCLEOTIDE SEQUENCE [LARGE SCALE GENOMIC DNA]</scope>
    <source>
        <strain evidence="3">KCTC 23984</strain>
    </source>
</reference>
<organism evidence="2 3">
    <name type="scientific">Pontibacter toksunensis</name>
    <dbReference type="NCBI Taxonomy" id="1332631"/>
    <lineage>
        <taxon>Bacteria</taxon>
        <taxon>Pseudomonadati</taxon>
        <taxon>Bacteroidota</taxon>
        <taxon>Cytophagia</taxon>
        <taxon>Cytophagales</taxon>
        <taxon>Hymenobacteraceae</taxon>
        <taxon>Pontibacter</taxon>
    </lineage>
</organism>
<evidence type="ECO:0000313" key="2">
    <source>
        <dbReference type="EMBL" id="MFD3002009.1"/>
    </source>
</evidence>
<evidence type="ECO:0000256" key="1">
    <source>
        <dbReference type="SAM" id="SignalP"/>
    </source>
</evidence>
<keyword evidence="3" id="KW-1185">Reference proteome</keyword>
<sequence length="185" mass="20755">MKPPMLCLLLLFSFIFFSFQKDKSKVTLHEIKVAAPFNMLGISVPDFSKCSKLPITDFGAVPGDKEKVTRAIARAIDKANEIGGGIVIIPEGEWLTGKIHLKSNVNLHLNKGAVLLFSDNPADYLPAVHTTWEGMECYNYSPLIYVYECKNIAITGEGELKARMDTWRIWFARPRPQASSTYTRT</sequence>
<comment type="caution">
    <text evidence="2">The sequence shown here is derived from an EMBL/GenBank/DDBJ whole genome shotgun (WGS) entry which is preliminary data.</text>
</comment>
<proteinExistence type="predicted"/>